<dbReference type="SUPFAM" id="SSF46785">
    <property type="entry name" value="Winged helix' DNA-binding domain"/>
    <property type="match status" value="1"/>
</dbReference>
<dbReference type="SUPFAM" id="SSF52200">
    <property type="entry name" value="Toll/Interleukin receptor TIR domain"/>
    <property type="match status" value="1"/>
</dbReference>
<feature type="domain" description="UBA" evidence="10">
    <location>
        <begin position="212"/>
        <end position="251"/>
    </location>
</feature>
<evidence type="ECO:0000313" key="16">
    <source>
        <dbReference type="Proteomes" id="UP001432027"/>
    </source>
</evidence>
<dbReference type="GO" id="GO:0000981">
    <property type="term" value="F:DNA-binding transcription factor activity, RNA polymerase II-specific"/>
    <property type="evidence" value="ECO:0007669"/>
    <property type="project" value="InterPro"/>
</dbReference>
<dbReference type="InterPro" id="IPR017970">
    <property type="entry name" value="Homeobox_CS"/>
</dbReference>
<comment type="subcellular location">
    <subcellularLocation>
        <location evidence="1 6 7">Nucleus</location>
    </subcellularLocation>
</comment>
<evidence type="ECO:0000259" key="12">
    <source>
        <dbReference type="PROSITE" id="PS50071"/>
    </source>
</evidence>
<dbReference type="Pfam" id="PF00046">
    <property type="entry name" value="Homeodomain"/>
    <property type="match status" value="3"/>
</dbReference>
<dbReference type="InterPro" id="IPR001766">
    <property type="entry name" value="Fork_head_dom"/>
</dbReference>
<dbReference type="Pfam" id="PF00250">
    <property type="entry name" value="Forkhead"/>
    <property type="match status" value="1"/>
</dbReference>
<dbReference type="CDD" id="cd00086">
    <property type="entry name" value="homeodomain"/>
    <property type="match status" value="3"/>
</dbReference>
<dbReference type="GO" id="GO:1990837">
    <property type="term" value="F:sequence-specific double-stranded DNA binding"/>
    <property type="evidence" value="ECO:0007669"/>
    <property type="project" value="TreeGrafter"/>
</dbReference>
<evidence type="ECO:0000313" key="15">
    <source>
        <dbReference type="EMBL" id="GMS79285.1"/>
    </source>
</evidence>
<dbReference type="InterPro" id="IPR000047">
    <property type="entry name" value="HTH_motif"/>
</dbReference>
<evidence type="ECO:0000256" key="2">
    <source>
        <dbReference type="ARBA" id="ARBA00023125"/>
    </source>
</evidence>
<dbReference type="Gene3D" id="1.10.8.10">
    <property type="entry name" value="DNA helicase RuvA subunit, C-terminal domain"/>
    <property type="match status" value="2"/>
</dbReference>
<evidence type="ECO:0000256" key="4">
    <source>
        <dbReference type="ARBA" id="ARBA00023242"/>
    </source>
</evidence>
<dbReference type="Gene3D" id="1.10.10.60">
    <property type="entry name" value="Homeodomain-like"/>
    <property type="match status" value="3"/>
</dbReference>
<accession>A0AAV5SAK4</accession>
<dbReference type="PROSITE" id="PS51011">
    <property type="entry name" value="ARID"/>
    <property type="match status" value="1"/>
</dbReference>
<feature type="non-terminal residue" evidence="15">
    <location>
        <position position="1"/>
    </location>
</feature>
<dbReference type="CDD" id="cd00059">
    <property type="entry name" value="FH_FOX"/>
    <property type="match status" value="1"/>
</dbReference>
<feature type="region of interest" description="Disordered" evidence="9">
    <location>
        <begin position="1220"/>
        <end position="1311"/>
    </location>
</feature>
<dbReference type="PROSITE" id="PS00027">
    <property type="entry name" value="HOMEOBOX_1"/>
    <property type="match status" value="2"/>
</dbReference>
<evidence type="ECO:0000259" key="10">
    <source>
        <dbReference type="PROSITE" id="PS50030"/>
    </source>
</evidence>
<dbReference type="PROSITE" id="PS50039">
    <property type="entry name" value="FORK_HEAD_3"/>
    <property type="match status" value="1"/>
</dbReference>
<evidence type="ECO:0000256" key="6">
    <source>
        <dbReference type="PROSITE-ProRule" id="PRU00108"/>
    </source>
</evidence>
<feature type="domain" description="Homeobox" evidence="12">
    <location>
        <begin position="278"/>
        <end position="338"/>
    </location>
</feature>
<feature type="DNA-binding region" description="Homeobox" evidence="6">
    <location>
        <begin position="134"/>
        <end position="193"/>
    </location>
</feature>
<feature type="domain" description="Fork-head" evidence="11">
    <location>
        <begin position="1052"/>
        <end position="1126"/>
    </location>
</feature>
<feature type="domain" description="ARID" evidence="14">
    <location>
        <begin position="429"/>
        <end position="522"/>
    </location>
</feature>
<dbReference type="Proteomes" id="UP001432027">
    <property type="component" value="Unassembled WGS sequence"/>
</dbReference>
<feature type="compositionally biased region" description="Acidic residues" evidence="9">
    <location>
        <begin position="1220"/>
        <end position="1288"/>
    </location>
</feature>
<dbReference type="SUPFAM" id="SSF46774">
    <property type="entry name" value="ARID-like"/>
    <property type="match status" value="1"/>
</dbReference>
<feature type="coiled-coil region" evidence="8">
    <location>
        <begin position="1396"/>
        <end position="1453"/>
    </location>
</feature>
<evidence type="ECO:0000256" key="5">
    <source>
        <dbReference type="PROSITE-ProRule" id="PRU00089"/>
    </source>
</evidence>
<dbReference type="InterPro" id="IPR051892">
    <property type="entry name" value="LBX_TF"/>
</dbReference>
<feature type="coiled-coil region" evidence="8">
    <location>
        <begin position="260"/>
        <end position="287"/>
    </location>
</feature>
<organism evidence="15 16">
    <name type="scientific">Pristionchus entomophagus</name>
    <dbReference type="NCBI Taxonomy" id="358040"/>
    <lineage>
        <taxon>Eukaryota</taxon>
        <taxon>Metazoa</taxon>
        <taxon>Ecdysozoa</taxon>
        <taxon>Nematoda</taxon>
        <taxon>Chromadorea</taxon>
        <taxon>Rhabditida</taxon>
        <taxon>Rhabditina</taxon>
        <taxon>Diplogasteromorpha</taxon>
        <taxon>Diplogasteroidea</taxon>
        <taxon>Neodiplogasteridae</taxon>
        <taxon>Pristionchus</taxon>
    </lineage>
</organism>
<evidence type="ECO:0000259" key="14">
    <source>
        <dbReference type="PROSITE" id="PS51011"/>
    </source>
</evidence>
<sequence>IMTNRVNFKLDYNGQTHRFASTLRDDELFLAFNAKVDSIVDEDVFDLFWKDDDSQIVLETADDLAAAIDYAMVTRKRETKPPCVNLVVEIRTLTAATAAQRIKPAAAAAPSGVEAAVAALRLEPVASAAEPNPNAEKLLRLSPAQEAAMEKTFARTHYPDFVARIELTEKLSLTENQVQQWFENRRAVLNKKLEMRLNEEEQKKKVAGSLTDAEERDVCRLMDIGFEREAAIQALAETASVTEAMHLLLNESTLQQYTDRINFEIQMQQSEDQKRSAMRELEKSRIITPKKKAVLEEKFSQNPYQGGIARLELAAKLGLTEKQVKTWFQNRRIKEKPQSEAPIEVPTAIRFGGIVHRGVPPYPAENDAPSATRFGGIVRAGPPYYEMNTVPPASRFVGIVPAAPPAAKEIPIVDRLVGPVTPANPVEVMPTRRQFFEKLVDFCERHGEPITMIPQVSKQNVDLHRLYIAVRNKGGFEQVTKDKGWKTICSEANPDIIESSAAGYQMRRHFQKHLLLLECMETGKNADDAVACADKLKKKTAPSAAAAAAASGETGEANKKEAPGGIIGPDVAAVLEKTFDKCYYPDIGTRTALANKLHLSEAQVQVWFSHRRHEMREAKKLRRPKEKAEELVKEYTNLDDIETRRQQLEKLVIGGQHHAPAFDQFHARCKTDFAQLEELFKTLKETKENNPTPVEKEDGRFDVFLSYRRVTDVDLASAICTLLRLRGFKVFMGEETWVGGKSNSLLLEKMMVSKHVIVVLTPNSLHGLHGDHNMLSELRLAFLHKKNIIPILDRQFEFPAEDSFSVPMDIRPLTKIEGVWWVHDSQETCMDEVQRRINGDNIRQLDKDLDKLRMVEVEQKKEERSLSDKEALEVSRMMDMGFEMDVCIKALDKTGNVEDATEMLLNQRPASPAVPAPFEFAPAAYGTKAQMKAHEKALLDVLRSEAEHNIAQIEKLLQAAPEQEMPLVPRPSLTEPASFQSFEQLCKAADRTVDGLARDSAAAISKMNRIATGTKIGRFTIPAPIPPPPPFIMPSALPPHMIAPAAESFVAPPAHSYSSLIKMALKSSDKEMMSLNQICEWIMEKFLYYRQSQSKAWQSTVSLSLMQKDCFVKVTPSVGEQCYWKMAVKDENQSIPRMYPDISNEEKRLAMLANDAATFKVDVVSAIAAEPLQQHSVVDAAAPAPLRITLGNLDFENDPNDPEKWRIVGTNETLEGYEQEWEQEWEDVEEEEEEKGEQEDDESVDEESEEESYDAYSDEEEEEIEDDEESYDGYSEEVEDEEKVEEGDEEKKEEEVKGYDPALPLQSNTPTEPQAVQEVIIPAVQPVQPVVTPLIWIPVQQPTILTLQQVQQVDTPTVSKPAQSVKNEESTANKERELKIREKALQIKEEAFERRVAEFAVMMDDFEEKMKKLNDRVEKIEKSKKEETLKTRMEKMEERLVKVEERIDENETVVM</sequence>
<dbReference type="Gene3D" id="1.10.150.60">
    <property type="entry name" value="ARID DNA-binding domain"/>
    <property type="match status" value="1"/>
</dbReference>
<feature type="DNA-binding region" description="Homeobox" evidence="6">
    <location>
        <begin position="280"/>
        <end position="339"/>
    </location>
</feature>
<dbReference type="PANTHER" id="PTHR24336">
    <property type="entry name" value="TRANSCRIPTION FACTOR LBX"/>
    <property type="match status" value="1"/>
</dbReference>
<feature type="domain" description="UBA" evidence="10">
    <location>
        <begin position="866"/>
        <end position="907"/>
    </location>
</feature>
<dbReference type="InterPro" id="IPR036388">
    <property type="entry name" value="WH-like_DNA-bd_sf"/>
</dbReference>
<evidence type="ECO:0000259" key="13">
    <source>
        <dbReference type="PROSITE" id="PS50104"/>
    </source>
</evidence>
<dbReference type="SMART" id="SM00339">
    <property type="entry name" value="FH"/>
    <property type="match status" value="1"/>
</dbReference>
<dbReference type="Pfam" id="PF13676">
    <property type="entry name" value="TIR_2"/>
    <property type="match status" value="1"/>
</dbReference>
<evidence type="ECO:0000256" key="8">
    <source>
        <dbReference type="SAM" id="Coils"/>
    </source>
</evidence>
<dbReference type="SMART" id="SM00501">
    <property type="entry name" value="BRIGHT"/>
    <property type="match status" value="1"/>
</dbReference>
<dbReference type="InterPro" id="IPR009057">
    <property type="entry name" value="Homeodomain-like_sf"/>
</dbReference>
<feature type="domain" description="Homeobox" evidence="12">
    <location>
        <begin position="575"/>
        <end position="618"/>
    </location>
</feature>
<feature type="region of interest" description="Disordered" evidence="9">
    <location>
        <begin position="1193"/>
        <end position="1212"/>
    </location>
</feature>
<keyword evidence="3 6" id="KW-0371">Homeobox</keyword>
<dbReference type="InterPro" id="IPR001606">
    <property type="entry name" value="ARID_dom"/>
</dbReference>
<dbReference type="PRINTS" id="PR00031">
    <property type="entry name" value="HTHREPRESSR"/>
</dbReference>
<dbReference type="PANTHER" id="PTHR24336:SF8">
    <property type="entry name" value="LADYBIRD EARLY-RELATED"/>
    <property type="match status" value="1"/>
</dbReference>
<dbReference type="InterPro" id="IPR035897">
    <property type="entry name" value="Toll_tir_struct_dom_sf"/>
</dbReference>
<dbReference type="SMART" id="SM01014">
    <property type="entry name" value="ARID"/>
    <property type="match status" value="1"/>
</dbReference>
<dbReference type="Pfam" id="PF01388">
    <property type="entry name" value="ARID"/>
    <property type="match status" value="1"/>
</dbReference>
<dbReference type="PROSITE" id="PS50071">
    <property type="entry name" value="HOMEOBOX_2"/>
    <property type="match status" value="3"/>
</dbReference>
<dbReference type="SUPFAM" id="SSF46934">
    <property type="entry name" value="UBA-like"/>
    <property type="match status" value="2"/>
</dbReference>
<feature type="DNA-binding region" description="Fork-head" evidence="5">
    <location>
        <begin position="1052"/>
        <end position="1126"/>
    </location>
</feature>
<dbReference type="SMART" id="SM00389">
    <property type="entry name" value="HOX"/>
    <property type="match status" value="3"/>
</dbReference>
<dbReference type="InterPro" id="IPR001356">
    <property type="entry name" value="HD"/>
</dbReference>
<keyword evidence="4 6" id="KW-0539">Nucleus</keyword>
<dbReference type="SUPFAM" id="SSF54277">
    <property type="entry name" value="CAD &amp; PB1 domains"/>
    <property type="match status" value="1"/>
</dbReference>
<dbReference type="SMART" id="SM00255">
    <property type="entry name" value="TIR"/>
    <property type="match status" value="1"/>
</dbReference>
<dbReference type="CDD" id="cd05992">
    <property type="entry name" value="PB1"/>
    <property type="match status" value="1"/>
</dbReference>
<evidence type="ECO:0000259" key="11">
    <source>
        <dbReference type="PROSITE" id="PS50039"/>
    </source>
</evidence>
<feature type="domain" description="TIR" evidence="13">
    <location>
        <begin position="699"/>
        <end position="849"/>
    </location>
</feature>
<name>A0AAV5SAK4_9BILA</name>
<dbReference type="SMART" id="SM00165">
    <property type="entry name" value="UBA"/>
    <property type="match status" value="2"/>
</dbReference>
<feature type="domain" description="Homeobox" evidence="12">
    <location>
        <begin position="132"/>
        <end position="192"/>
    </location>
</feature>
<dbReference type="InterPro" id="IPR000157">
    <property type="entry name" value="TIR_dom"/>
</dbReference>
<evidence type="ECO:0000256" key="3">
    <source>
        <dbReference type="ARBA" id="ARBA00023155"/>
    </source>
</evidence>
<proteinExistence type="predicted"/>
<dbReference type="InterPro" id="IPR036431">
    <property type="entry name" value="ARID_dom_sf"/>
</dbReference>
<dbReference type="EMBL" id="BTSX01000001">
    <property type="protein sequence ID" value="GMS79285.1"/>
    <property type="molecule type" value="Genomic_DNA"/>
</dbReference>
<dbReference type="InterPro" id="IPR036390">
    <property type="entry name" value="WH_DNA-bd_sf"/>
</dbReference>
<dbReference type="Gene3D" id="3.40.50.10140">
    <property type="entry name" value="Toll/interleukin-1 receptor homology (TIR) domain"/>
    <property type="match status" value="1"/>
</dbReference>
<feature type="DNA-binding region" description="Homeobox" evidence="6">
    <location>
        <begin position="577"/>
        <end position="619"/>
    </location>
</feature>
<dbReference type="PROSITE" id="PS50030">
    <property type="entry name" value="UBA"/>
    <property type="match status" value="2"/>
</dbReference>
<dbReference type="SUPFAM" id="SSF46689">
    <property type="entry name" value="Homeodomain-like"/>
    <property type="match status" value="3"/>
</dbReference>
<feature type="compositionally biased region" description="Basic and acidic residues" evidence="9">
    <location>
        <begin position="1289"/>
        <end position="1298"/>
    </location>
</feature>
<keyword evidence="16" id="KW-1185">Reference proteome</keyword>
<dbReference type="PRINTS" id="PR00053">
    <property type="entry name" value="FORKHEAD"/>
</dbReference>
<gene>
    <name evidence="15" type="ORF">PENTCL1PPCAC_1460</name>
</gene>
<keyword evidence="2 6" id="KW-0238">DNA-binding</keyword>
<evidence type="ECO:0000256" key="9">
    <source>
        <dbReference type="SAM" id="MobiDB-lite"/>
    </source>
</evidence>
<dbReference type="InterPro" id="IPR015940">
    <property type="entry name" value="UBA"/>
</dbReference>
<dbReference type="Pfam" id="PF00627">
    <property type="entry name" value="UBA"/>
    <property type="match status" value="1"/>
</dbReference>
<dbReference type="GO" id="GO:0007165">
    <property type="term" value="P:signal transduction"/>
    <property type="evidence" value="ECO:0007669"/>
    <property type="project" value="InterPro"/>
</dbReference>
<dbReference type="PROSITE" id="PS50104">
    <property type="entry name" value="TIR"/>
    <property type="match status" value="1"/>
</dbReference>
<protein>
    <submittedName>
        <fullName evidence="15">Uncharacterized protein</fullName>
    </submittedName>
</protein>
<comment type="caution">
    <text evidence="15">The sequence shown here is derived from an EMBL/GenBank/DDBJ whole genome shotgun (WGS) entry which is preliminary data.</text>
</comment>
<dbReference type="Gene3D" id="1.10.10.10">
    <property type="entry name" value="Winged helix-like DNA-binding domain superfamily/Winged helix DNA-binding domain"/>
    <property type="match status" value="1"/>
</dbReference>
<dbReference type="InterPro" id="IPR009060">
    <property type="entry name" value="UBA-like_sf"/>
</dbReference>
<reference evidence="15" key="1">
    <citation type="submission" date="2023-10" db="EMBL/GenBank/DDBJ databases">
        <title>Genome assembly of Pristionchus species.</title>
        <authorList>
            <person name="Yoshida K."/>
            <person name="Sommer R.J."/>
        </authorList>
    </citation>
    <scope>NUCLEOTIDE SEQUENCE</scope>
    <source>
        <strain evidence="15">RS0144</strain>
    </source>
</reference>
<dbReference type="GO" id="GO:0005634">
    <property type="term" value="C:nucleus"/>
    <property type="evidence" value="ECO:0007669"/>
    <property type="project" value="UniProtKB-SubCell"/>
</dbReference>
<evidence type="ECO:0000256" key="1">
    <source>
        <dbReference type="ARBA" id="ARBA00004123"/>
    </source>
</evidence>
<evidence type="ECO:0000256" key="7">
    <source>
        <dbReference type="RuleBase" id="RU000682"/>
    </source>
</evidence>
<keyword evidence="8" id="KW-0175">Coiled coil</keyword>